<protein>
    <submittedName>
        <fullName evidence="2">Uncharacterized protein</fullName>
    </submittedName>
</protein>
<feature type="compositionally biased region" description="Polar residues" evidence="1">
    <location>
        <begin position="156"/>
        <end position="168"/>
    </location>
</feature>
<evidence type="ECO:0000313" key="2">
    <source>
        <dbReference type="EMBL" id="KAF8000397.1"/>
    </source>
</evidence>
<evidence type="ECO:0000313" key="3">
    <source>
        <dbReference type="Proteomes" id="UP000649328"/>
    </source>
</evidence>
<dbReference type="AlphaFoldDB" id="A0A8H7GPV9"/>
<organism evidence="2 3">
    <name type="scientific">Metschnikowia pulcherrima</name>
    <dbReference type="NCBI Taxonomy" id="27326"/>
    <lineage>
        <taxon>Eukaryota</taxon>
        <taxon>Fungi</taxon>
        <taxon>Dikarya</taxon>
        <taxon>Ascomycota</taxon>
        <taxon>Saccharomycotina</taxon>
        <taxon>Pichiomycetes</taxon>
        <taxon>Metschnikowiaceae</taxon>
        <taxon>Metschnikowia</taxon>
    </lineage>
</organism>
<reference evidence="2" key="1">
    <citation type="submission" date="2020-10" db="EMBL/GenBank/DDBJ databases">
        <title>The Whole-Genome Sequence of Metschnikowia persimmonesis, a Novel Endophytic Yeast Species Isolated from Medicinal Plant Diospyros kaki Thumb.</title>
        <authorList>
            <person name="Rahmat E."/>
            <person name="Kang Y."/>
        </authorList>
    </citation>
    <scope>NUCLEOTIDE SEQUENCE</scope>
    <source>
        <strain evidence="2">KIOM G15050</strain>
    </source>
</reference>
<accession>A0A8H7GPV9</accession>
<comment type="caution">
    <text evidence="2">The sequence shown here is derived from an EMBL/GenBank/DDBJ whole genome shotgun (WGS) entry which is preliminary data.</text>
</comment>
<evidence type="ECO:0000256" key="1">
    <source>
        <dbReference type="SAM" id="MobiDB-lite"/>
    </source>
</evidence>
<dbReference type="Proteomes" id="UP000649328">
    <property type="component" value="Unassembled WGS sequence"/>
</dbReference>
<gene>
    <name evidence="2" type="ORF">HF325_005326</name>
</gene>
<feature type="region of interest" description="Disordered" evidence="1">
    <location>
        <begin position="74"/>
        <end position="106"/>
    </location>
</feature>
<sequence length="182" mass="20392">MMKTDENKNFILKWVKNLKRSTLLSGSVNKINNDSSVSELRLPSRSSLQSGGFSHKPIPFLSSPKKEREIPLLSPHNSSGIDGPADFFRPLSGRKSRSTSNVNNTRSDTLYLGGSKQNSSFFKKEISVNWSKSGHKEIKTEQGTIEVFPQEESAENKSSSSGNDIDTNQNSASFWTRYILWM</sequence>
<dbReference type="OrthoDB" id="10065929at2759"/>
<proteinExistence type="predicted"/>
<dbReference type="EMBL" id="JACBPP010000007">
    <property type="protein sequence ID" value="KAF8000397.1"/>
    <property type="molecule type" value="Genomic_DNA"/>
</dbReference>
<feature type="region of interest" description="Disordered" evidence="1">
    <location>
        <begin position="134"/>
        <end position="168"/>
    </location>
</feature>
<name>A0A8H7GPV9_9ASCO</name>
<keyword evidence="3" id="KW-1185">Reference proteome</keyword>